<dbReference type="EMBL" id="KQ246503">
    <property type="protein sequence ID" value="KNC72788.1"/>
    <property type="molecule type" value="Genomic_DNA"/>
</dbReference>
<proteinExistence type="predicted"/>
<sequence length="54" mass="6437">TMNYRFLHNYVKKRPYQVYRLAKRIDKVAMALLLIGYPIFTVAVFVLKKDSELT</sequence>
<reference evidence="2 3" key="1">
    <citation type="submission" date="2011-02" db="EMBL/GenBank/DDBJ databases">
        <title>The Genome Sequence of Sphaeroforma arctica JP610.</title>
        <authorList>
            <consortium name="The Broad Institute Genome Sequencing Platform"/>
            <person name="Russ C."/>
            <person name="Cuomo C."/>
            <person name="Young S.K."/>
            <person name="Zeng Q."/>
            <person name="Gargeya S."/>
            <person name="Alvarado L."/>
            <person name="Berlin A."/>
            <person name="Chapman S.B."/>
            <person name="Chen Z."/>
            <person name="Freedman E."/>
            <person name="Gellesch M."/>
            <person name="Goldberg J."/>
            <person name="Griggs A."/>
            <person name="Gujja S."/>
            <person name="Heilman E."/>
            <person name="Heiman D."/>
            <person name="Howarth C."/>
            <person name="Mehta T."/>
            <person name="Neiman D."/>
            <person name="Pearson M."/>
            <person name="Roberts A."/>
            <person name="Saif S."/>
            <person name="Shea T."/>
            <person name="Shenoy N."/>
            <person name="Sisk P."/>
            <person name="Stolte C."/>
            <person name="Sykes S."/>
            <person name="White J."/>
            <person name="Yandava C."/>
            <person name="Burger G."/>
            <person name="Gray M.W."/>
            <person name="Holland P.W.H."/>
            <person name="King N."/>
            <person name="Lang F.B.F."/>
            <person name="Roger A.J."/>
            <person name="Ruiz-Trillo I."/>
            <person name="Haas B."/>
            <person name="Nusbaum C."/>
            <person name="Birren B."/>
        </authorList>
    </citation>
    <scope>NUCLEOTIDE SEQUENCE [LARGE SCALE GENOMIC DNA]</scope>
    <source>
        <strain evidence="2 3">JP610</strain>
    </source>
</reference>
<feature type="non-terminal residue" evidence="2">
    <location>
        <position position="1"/>
    </location>
</feature>
<dbReference type="RefSeq" id="XP_014146690.1">
    <property type="nucleotide sequence ID" value="XM_014291215.1"/>
</dbReference>
<keyword evidence="3" id="KW-1185">Reference proteome</keyword>
<dbReference type="Proteomes" id="UP000054560">
    <property type="component" value="Unassembled WGS sequence"/>
</dbReference>
<feature type="transmembrane region" description="Helical" evidence="1">
    <location>
        <begin position="28"/>
        <end position="47"/>
    </location>
</feature>
<dbReference type="GeneID" id="25915155"/>
<accession>A0A0L0F9K3</accession>
<evidence type="ECO:0000256" key="1">
    <source>
        <dbReference type="SAM" id="Phobius"/>
    </source>
</evidence>
<dbReference type="AlphaFoldDB" id="A0A0L0F9K3"/>
<name>A0A0L0F9K3_9EUKA</name>
<keyword evidence="1" id="KW-0812">Transmembrane</keyword>
<evidence type="ECO:0000313" key="2">
    <source>
        <dbReference type="EMBL" id="KNC72788.1"/>
    </source>
</evidence>
<keyword evidence="1" id="KW-1133">Transmembrane helix</keyword>
<gene>
    <name evidence="2" type="ORF">SARC_14651</name>
</gene>
<protein>
    <submittedName>
        <fullName evidence="2">Uncharacterized protein</fullName>
    </submittedName>
</protein>
<organism evidence="2 3">
    <name type="scientific">Sphaeroforma arctica JP610</name>
    <dbReference type="NCBI Taxonomy" id="667725"/>
    <lineage>
        <taxon>Eukaryota</taxon>
        <taxon>Ichthyosporea</taxon>
        <taxon>Ichthyophonida</taxon>
        <taxon>Sphaeroforma</taxon>
    </lineage>
</organism>
<evidence type="ECO:0000313" key="3">
    <source>
        <dbReference type="Proteomes" id="UP000054560"/>
    </source>
</evidence>
<keyword evidence="1" id="KW-0472">Membrane</keyword>